<organism evidence="2 3">
    <name type="scientific">Nesterenkonia salmonea</name>
    <dbReference type="NCBI Taxonomy" id="1804987"/>
    <lineage>
        <taxon>Bacteria</taxon>
        <taxon>Bacillati</taxon>
        <taxon>Actinomycetota</taxon>
        <taxon>Actinomycetes</taxon>
        <taxon>Micrococcales</taxon>
        <taxon>Micrococcaceae</taxon>
        <taxon>Nesterenkonia</taxon>
    </lineage>
</organism>
<keyword evidence="3" id="KW-1185">Reference proteome</keyword>
<name>A0A5R9B8A9_9MICC</name>
<proteinExistence type="predicted"/>
<evidence type="ECO:0000256" key="1">
    <source>
        <dbReference type="SAM" id="MobiDB-lite"/>
    </source>
</evidence>
<dbReference type="RefSeq" id="WP_138253830.1">
    <property type="nucleotide sequence ID" value="NZ_VAVZ01000037.1"/>
</dbReference>
<dbReference type="Proteomes" id="UP000310458">
    <property type="component" value="Unassembled WGS sequence"/>
</dbReference>
<reference evidence="2 3" key="1">
    <citation type="submission" date="2019-05" db="EMBL/GenBank/DDBJ databases">
        <title>Nesterenkonia sp. GY074 isolated from the Southern Atlantic Ocean.</title>
        <authorList>
            <person name="Zhang G."/>
        </authorList>
    </citation>
    <scope>NUCLEOTIDE SEQUENCE [LARGE SCALE GENOMIC DNA]</scope>
    <source>
        <strain evidence="2 3">GY074</strain>
    </source>
</reference>
<comment type="caution">
    <text evidence="2">The sequence shown here is derived from an EMBL/GenBank/DDBJ whole genome shotgun (WGS) entry which is preliminary data.</text>
</comment>
<evidence type="ECO:0000313" key="2">
    <source>
        <dbReference type="EMBL" id="TLP94176.1"/>
    </source>
</evidence>
<sequence>KSVPIEETAARITRGPTPGGNPTVWLTQQQIAELFNTTQQNISMHVQHIVDEGELPAEATHKDFLLVRREGAREVSRRVTHYNLDMILSVGYRVKSGTATRFRIWATERLTDYVVKGAAINERRLKELGSVVKILERSADSVVQGLAHIVTQYLPSLQLLQQYDDGALLAPEGSVPKWQLTYHEARQIIDELAVQFPQNTLFGHERNDGLKGVVEAIYQGFAGQDLYPTAEAKAANLLYLIIKDQAAVH</sequence>
<accession>A0A5R9B8A9</accession>
<protein>
    <submittedName>
        <fullName evidence="2">Cytochrome C biogenesis protein CycH</fullName>
    </submittedName>
</protein>
<dbReference type="InterPro" id="IPR011204">
    <property type="entry name" value="Virulence_RhuM-like"/>
</dbReference>
<dbReference type="OrthoDB" id="9802752at2"/>
<dbReference type="AlphaFoldDB" id="A0A5R9B8A9"/>
<evidence type="ECO:0000313" key="3">
    <source>
        <dbReference type="Proteomes" id="UP000310458"/>
    </source>
</evidence>
<feature type="region of interest" description="Disordered" evidence="1">
    <location>
        <begin position="1"/>
        <end position="21"/>
    </location>
</feature>
<dbReference type="EMBL" id="VAVZ01000037">
    <property type="protein sequence ID" value="TLP94176.1"/>
    <property type="molecule type" value="Genomic_DNA"/>
</dbReference>
<dbReference type="PANTHER" id="PTHR35810:SF1">
    <property type="entry name" value="CYTOPLASMIC PROTEIN"/>
    <property type="match status" value="1"/>
</dbReference>
<dbReference type="Pfam" id="PF13310">
    <property type="entry name" value="Virulence_RhuM"/>
    <property type="match status" value="1"/>
</dbReference>
<dbReference type="PANTHER" id="PTHR35810">
    <property type="entry name" value="CYTOPLASMIC PROTEIN-RELATED"/>
    <property type="match status" value="1"/>
</dbReference>
<feature type="non-terminal residue" evidence="2">
    <location>
        <position position="1"/>
    </location>
</feature>
<gene>
    <name evidence="2" type="ORF">FEF26_12255</name>
</gene>